<evidence type="ECO:0000313" key="2">
    <source>
        <dbReference type="Proteomes" id="UP001160148"/>
    </source>
</evidence>
<organism evidence="1 2">
    <name type="scientific">Macrosiphum euphorbiae</name>
    <name type="common">potato aphid</name>
    <dbReference type="NCBI Taxonomy" id="13131"/>
    <lineage>
        <taxon>Eukaryota</taxon>
        <taxon>Metazoa</taxon>
        <taxon>Ecdysozoa</taxon>
        <taxon>Arthropoda</taxon>
        <taxon>Hexapoda</taxon>
        <taxon>Insecta</taxon>
        <taxon>Pterygota</taxon>
        <taxon>Neoptera</taxon>
        <taxon>Paraneoptera</taxon>
        <taxon>Hemiptera</taxon>
        <taxon>Sternorrhyncha</taxon>
        <taxon>Aphidomorpha</taxon>
        <taxon>Aphidoidea</taxon>
        <taxon>Aphididae</taxon>
        <taxon>Macrosiphini</taxon>
        <taxon>Macrosiphum</taxon>
    </lineage>
</organism>
<dbReference type="EMBL" id="CARXXK010000001">
    <property type="protein sequence ID" value="CAI6343929.1"/>
    <property type="molecule type" value="Genomic_DNA"/>
</dbReference>
<gene>
    <name evidence="1" type="ORF">MEUPH1_LOCUS1124</name>
</gene>
<sequence>MTCRVRGTHGLYAKPSRCPAALHSPNTPTFPPVLLVLVQERLIPVLVVLMPGDQPNGIIDVRPELLTSAVRSLI</sequence>
<keyword evidence="2" id="KW-1185">Reference proteome</keyword>
<protein>
    <submittedName>
        <fullName evidence="1">Uncharacterized protein</fullName>
    </submittedName>
</protein>
<reference evidence="1 2" key="1">
    <citation type="submission" date="2023-01" db="EMBL/GenBank/DDBJ databases">
        <authorList>
            <person name="Whitehead M."/>
        </authorList>
    </citation>
    <scope>NUCLEOTIDE SEQUENCE [LARGE SCALE GENOMIC DNA]</scope>
</reference>
<dbReference type="AlphaFoldDB" id="A0AAV0VHZ7"/>
<accession>A0AAV0VHZ7</accession>
<proteinExistence type="predicted"/>
<comment type="caution">
    <text evidence="1">The sequence shown here is derived from an EMBL/GenBank/DDBJ whole genome shotgun (WGS) entry which is preliminary data.</text>
</comment>
<name>A0AAV0VHZ7_9HEMI</name>
<dbReference type="Proteomes" id="UP001160148">
    <property type="component" value="Unassembled WGS sequence"/>
</dbReference>
<evidence type="ECO:0000313" key="1">
    <source>
        <dbReference type="EMBL" id="CAI6343929.1"/>
    </source>
</evidence>